<feature type="compositionally biased region" description="Basic and acidic residues" evidence="1">
    <location>
        <begin position="93"/>
        <end position="108"/>
    </location>
</feature>
<sequence length="143" mass="17055">MGKEKEMLIVQRGERSKLKTQDRTTLGNMERENKVRKQDTKDRQKIEKAEEGTVGEERNRCEGTREDKHKEQPGREERIKKLEGSKKKQRKQNGKEEGKIDKYDEAIVQRKYRKYATISKREMNDKDKTKEGRKENGDNMERI</sequence>
<dbReference type="EMBL" id="CAJVPL010002123">
    <property type="protein sequence ID" value="CAG8600209.1"/>
    <property type="molecule type" value="Genomic_DNA"/>
</dbReference>
<organism evidence="2 3">
    <name type="scientific">Ambispora gerdemannii</name>
    <dbReference type="NCBI Taxonomy" id="144530"/>
    <lineage>
        <taxon>Eukaryota</taxon>
        <taxon>Fungi</taxon>
        <taxon>Fungi incertae sedis</taxon>
        <taxon>Mucoromycota</taxon>
        <taxon>Glomeromycotina</taxon>
        <taxon>Glomeromycetes</taxon>
        <taxon>Archaeosporales</taxon>
        <taxon>Ambisporaceae</taxon>
        <taxon>Ambispora</taxon>
    </lineage>
</organism>
<feature type="compositionally biased region" description="Basic and acidic residues" evidence="1">
    <location>
        <begin position="29"/>
        <end position="86"/>
    </location>
</feature>
<evidence type="ECO:0000256" key="1">
    <source>
        <dbReference type="SAM" id="MobiDB-lite"/>
    </source>
</evidence>
<protein>
    <submittedName>
        <fullName evidence="2">1337_t:CDS:1</fullName>
    </submittedName>
</protein>
<proteinExistence type="predicted"/>
<reference evidence="2" key="1">
    <citation type="submission" date="2021-06" db="EMBL/GenBank/DDBJ databases">
        <authorList>
            <person name="Kallberg Y."/>
            <person name="Tangrot J."/>
            <person name="Rosling A."/>
        </authorList>
    </citation>
    <scope>NUCLEOTIDE SEQUENCE</scope>
    <source>
        <strain evidence="2">MT106</strain>
    </source>
</reference>
<evidence type="ECO:0000313" key="2">
    <source>
        <dbReference type="EMBL" id="CAG8600209.1"/>
    </source>
</evidence>
<accession>A0A9N9CIJ3</accession>
<name>A0A9N9CIJ3_9GLOM</name>
<feature type="compositionally biased region" description="Basic and acidic residues" evidence="1">
    <location>
        <begin position="1"/>
        <end position="22"/>
    </location>
</feature>
<dbReference type="Proteomes" id="UP000789831">
    <property type="component" value="Unassembled WGS sequence"/>
</dbReference>
<gene>
    <name evidence="2" type="ORF">AGERDE_LOCUS9064</name>
</gene>
<feature type="region of interest" description="Disordered" evidence="1">
    <location>
        <begin position="1"/>
        <end position="143"/>
    </location>
</feature>
<keyword evidence="3" id="KW-1185">Reference proteome</keyword>
<evidence type="ECO:0000313" key="3">
    <source>
        <dbReference type="Proteomes" id="UP000789831"/>
    </source>
</evidence>
<dbReference type="AlphaFoldDB" id="A0A9N9CIJ3"/>
<feature type="compositionally biased region" description="Basic and acidic residues" evidence="1">
    <location>
        <begin position="119"/>
        <end position="143"/>
    </location>
</feature>
<comment type="caution">
    <text evidence="2">The sequence shown here is derived from an EMBL/GenBank/DDBJ whole genome shotgun (WGS) entry which is preliminary data.</text>
</comment>